<protein>
    <submittedName>
        <fullName evidence="1">Uncharacterized protein</fullName>
    </submittedName>
</protein>
<dbReference type="EMBL" id="JAWDGP010004530">
    <property type="protein sequence ID" value="KAK3763607.1"/>
    <property type="molecule type" value="Genomic_DNA"/>
</dbReference>
<dbReference type="Proteomes" id="UP001283361">
    <property type="component" value="Unassembled WGS sequence"/>
</dbReference>
<gene>
    <name evidence="1" type="ORF">RRG08_057030</name>
</gene>
<name>A0AAE1DAS5_9GAST</name>
<comment type="caution">
    <text evidence="1">The sequence shown here is derived from an EMBL/GenBank/DDBJ whole genome shotgun (WGS) entry which is preliminary data.</text>
</comment>
<proteinExistence type="predicted"/>
<evidence type="ECO:0000313" key="1">
    <source>
        <dbReference type="EMBL" id="KAK3763607.1"/>
    </source>
</evidence>
<reference evidence="1" key="1">
    <citation type="journal article" date="2023" name="G3 (Bethesda)">
        <title>A reference genome for the long-term kleptoplast-retaining sea slug Elysia crispata morphotype clarki.</title>
        <authorList>
            <person name="Eastman K.E."/>
            <person name="Pendleton A.L."/>
            <person name="Shaikh M.A."/>
            <person name="Suttiyut T."/>
            <person name="Ogas R."/>
            <person name="Tomko P."/>
            <person name="Gavelis G."/>
            <person name="Widhalm J.R."/>
            <person name="Wisecaver J.H."/>
        </authorList>
    </citation>
    <scope>NUCLEOTIDE SEQUENCE</scope>
    <source>
        <strain evidence="1">ECLA1</strain>
    </source>
</reference>
<dbReference type="AlphaFoldDB" id="A0AAE1DAS5"/>
<keyword evidence="2" id="KW-1185">Reference proteome</keyword>
<evidence type="ECO:0000313" key="2">
    <source>
        <dbReference type="Proteomes" id="UP001283361"/>
    </source>
</evidence>
<accession>A0AAE1DAS5</accession>
<organism evidence="1 2">
    <name type="scientific">Elysia crispata</name>
    <name type="common">lettuce slug</name>
    <dbReference type="NCBI Taxonomy" id="231223"/>
    <lineage>
        <taxon>Eukaryota</taxon>
        <taxon>Metazoa</taxon>
        <taxon>Spiralia</taxon>
        <taxon>Lophotrochozoa</taxon>
        <taxon>Mollusca</taxon>
        <taxon>Gastropoda</taxon>
        <taxon>Heterobranchia</taxon>
        <taxon>Euthyneura</taxon>
        <taxon>Panpulmonata</taxon>
        <taxon>Sacoglossa</taxon>
        <taxon>Placobranchoidea</taxon>
        <taxon>Plakobranchidae</taxon>
        <taxon>Elysia</taxon>
    </lineage>
</organism>
<sequence>MFVVHTQGRRLLIHTAFVLLLAFCLCQRCRLLGFRLARRELAKPLELRNDHLAVVVSSWYRSWRLPHDSGDSQSALPRWVLTSDPSGCWLLSLPEMSTQKSQTVHCTV</sequence>